<evidence type="ECO:0000256" key="7">
    <source>
        <dbReference type="SAM" id="Phobius"/>
    </source>
</evidence>
<keyword evidence="11" id="KW-1185">Reference proteome</keyword>
<evidence type="ECO:0000256" key="4">
    <source>
        <dbReference type="ARBA" id="ARBA00023180"/>
    </source>
</evidence>
<dbReference type="GO" id="GO:0043120">
    <property type="term" value="F:tumor necrosis factor binding"/>
    <property type="evidence" value="ECO:0007669"/>
    <property type="project" value="TreeGrafter"/>
</dbReference>
<dbReference type="GO" id="GO:0097191">
    <property type="term" value="P:extrinsic apoptotic signaling pathway"/>
    <property type="evidence" value="ECO:0007669"/>
    <property type="project" value="TreeGrafter"/>
</dbReference>
<gene>
    <name evidence="10" type="ORF">SKAU_G00112860</name>
</gene>
<keyword evidence="7" id="KW-1133">Transmembrane helix</keyword>
<feature type="domain" description="TNFR-Cys" evidence="9">
    <location>
        <begin position="32"/>
        <end position="67"/>
    </location>
</feature>
<evidence type="ECO:0000256" key="8">
    <source>
        <dbReference type="SAM" id="SignalP"/>
    </source>
</evidence>
<feature type="domain" description="TNFR-Cys" evidence="9">
    <location>
        <begin position="156"/>
        <end position="197"/>
    </location>
</feature>
<evidence type="ECO:0000259" key="9">
    <source>
        <dbReference type="PROSITE" id="PS50050"/>
    </source>
</evidence>
<feature type="disulfide bond" evidence="5">
    <location>
        <begin position="136"/>
        <end position="154"/>
    </location>
</feature>
<dbReference type="PANTHER" id="PTHR47386">
    <property type="entry name" value="TUMOR NECROSIS FACTOR RECEPTOR SUPERFAMILY MEMBER 1B"/>
    <property type="match status" value="1"/>
</dbReference>
<keyword evidence="1 8" id="KW-0732">Signal</keyword>
<feature type="disulfide bond" evidence="5">
    <location>
        <begin position="70"/>
        <end position="85"/>
    </location>
</feature>
<evidence type="ECO:0000313" key="11">
    <source>
        <dbReference type="Proteomes" id="UP001152622"/>
    </source>
</evidence>
<dbReference type="AlphaFoldDB" id="A0A9Q1G0P2"/>
<feature type="disulfide bond" evidence="5">
    <location>
        <begin position="46"/>
        <end position="59"/>
    </location>
</feature>
<dbReference type="SUPFAM" id="SSF57586">
    <property type="entry name" value="TNF receptor-like"/>
    <property type="match status" value="3"/>
</dbReference>
<dbReference type="GO" id="GO:0042129">
    <property type="term" value="P:regulation of T cell proliferation"/>
    <property type="evidence" value="ECO:0007669"/>
    <property type="project" value="TreeGrafter"/>
</dbReference>
<keyword evidence="4" id="KW-0325">Glycoprotein</keyword>
<evidence type="ECO:0000256" key="2">
    <source>
        <dbReference type="ARBA" id="ARBA00022737"/>
    </source>
</evidence>
<evidence type="ECO:0000256" key="1">
    <source>
        <dbReference type="ARBA" id="ARBA00022729"/>
    </source>
</evidence>
<dbReference type="GO" id="GO:0051044">
    <property type="term" value="P:positive regulation of membrane protein ectodomain proteolysis"/>
    <property type="evidence" value="ECO:0007669"/>
    <property type="project" value="TreeGrafter"/>
</dbReference>
<reference evidence="10" key="1">
    <citation type="journal article" date="2023" name="Science">
        <title>Genome structures resolve the early diversification of teleost fishes.</title>
        <authorList>
            <person name="Parey E."/>
            <person name="Louis A."/>
            <person name="Montfort J."/>
            <person name="Bouchez O."/>
            <person name="Roques C."/>
            <person name="Iampietro C."/>
            <person name="Lluch J."/>
            <person name="Castinel A."/>
            <person name="Donnadieu C."/>
            <person name="Desvignes T."/>
            <person name="Floi Bucao C."/>
            <person name="Jouanno E."/>
            <person name="Wen M."/>
            <person name="Mejri S."/>
            <person name="Dirks R."/>
            <person name="Jansen H."/>
            <person name="Henkel C."/>
            <person name="Chen W.J."/>
            <person name="Zahm M."/>
            <person name="Cabau C."/>
            <person name="Klopp C."/>
            <person name="Thompson A.W."/>
            <person name="Robinson-Rechavi M."/>
            <person name="Braasch I."/>
            <person name="Lecointre G."/>
            <person name="Bobe J."/>
            <person name="Postlethwait J.H."/>
            <person name="Berthelot C."/>
            <person name="Roest Crollius H."/>
            <person name="Guiguen Y."/>
        </authorList>
    </citation>
    <scope>NUCLEOTIDE SEQUENCE</scope>
    <source>
        <strain evidence="10">WJC10195</strain>
    </source>
</reference>
<keyword evidence="2" id="KW-0677">Repeat</keyword>
<dbReference type="PROSITE" id="PS50050">
    <property type="entry name" value="TNFR_NGFR_2"/>
    <property type="match status" value="4"/>
</dbReference>
<name>A0A9Q1G0P2_SYNKA</name>
<evidence type="ECO:0000256" key="3">
    <source>
        <dbReference type="ARBA" id="ARBA00023157"/>
    </source>
</evidence>
<sequence>MFWMKYLLIAGMMHLVENKALSMPSAPDSDGQCRDGYLEKRLHLCCSLCEPGFHQKIACTGTSDTVCVRCDEGTFLEKANRARNCFKCKQCREDRGLIYTQSCSTSSDAKCACKKGTYCALRERGWCSECTAFTTCPPGQGVSKQVAEDSDVSCSPCPPGTFSDKTSYTETCQQHTDCESQGKDTLYPGNATSNRECGQIRRLPATGTPTATITTATITTATTTTAPSTTRTQATSNTFITANTHMGFPSLTSKTTEHKDSVGIIVGAVSAVVLVALIGLLAFLLIQKRNGDTNNNIKKETSKPLHGTSVLNLQGSCCSHPPPEQQCLLREKDSSSPSLSSSSSGGTDHRSLTDPEHAAHSRGPVIHGSQKGSACHDNPQASSTSFKVEFSATISTTQLPPSTYLYPVLTTPTTDSTSSNLDLPLSKEEERLDATKEMHAAVQESGKVVC</sequence>
<feature type="transmembrane region" description="Helical" evidence="7">
    <location>
        <begin position="262"/>
        <end position="286"/>
    </location>
</feature>
<dbReference type="OrthoDB" id="8633482at2759"/>
<keyword evidence="7" id="KW-0472">Membrane</keyword>
<dbReference type="SMART" id="SM00208">
    <property type="entry name" value="TNFR"/>
    <property type="match status" value="4"/>
</dbReference>
<dbReference type="GO" id="GO:0150079">
    <property type="term" value="P:negative regulation of neuroinflammatory response"/>
    <property type="evidence" value="ECO:0007669"/>
    <property type="project" value="TreeGrafter"/>
</dbReference>
<dbReference type="GO" id="GO:0048714">
    <property type="term" value="P:positive regulation of oligodendrocyte differentiation"/>
    <property type="evidence" value="ECO:0007669"/>
    <property type="project" value="TreeGrafter"/>
</dbReference>
<dbReference type="GO" id="GO:0002724">
    <property type="term" value="P:regulation of T cell cytokine production"/>
    <property type="evidence" value="ECO:0007669"/>
    <property type="project" value="TreeGrafter"/>
</dbReference>
<feature type="region of interest" description="Disordered" evidence="6">
    <location>
        <begin position="322"/>
        <end position="381"/>
    </location>
</feature>
<dbReference type="InterPro" id="IPR001368">
    <property type="entry name" value="TNFR/NGFR_Cys_rich_reg"/>
</dbReference>
<feature type="repeat" description="TNFR-Cys" evidence="5">
    <location>
        <begin position="112"/>
        <end position="154"/>
    </location>
</feature>
<dbReference type="GO" id="GO:0008630">
    <property type="term" value="P:intrinsic apoptotic signaling pathway in response to DNA damage"/>
    <property type="evidence" value="ECO:0007669"/>
    <property type="project" value="TreeGrafter"/>
</dbReference>
<keyword evidence="7" id="KW-0812">Transmembrane</keyword>
<feature type="disulfide bond" evidence="5">
    <location>
        <begin position="157"/>
        <end position="172"/>
    </location>
</feature>
<comment type="caution">
    <text evidence="5">Lacks conserved residue(s) required for the propagation of feature annotation.</text>
</comment>
<dbReference type="Pfam" id="PF00020">
    <property type="entry name" value="TNFR_c6"/>
    <property type="match status" value="3"/>
</dbReference>
<feature type="repeat" description="TNFR-Cys" evidence="5">
    <location>
        <begin position="156"/>
        <end position="197"/>
    </location>
</feature>
<comment type="caution">
    <text evidence="10">The sequence shown here is derived from an EMBL/GenBank/DDBJ whole genome shotgun (WGS) entry which is preliminary data.</text>
</comment>
<protein>
    <recommendedName>
        <fullName evidence="9">TNFR-Cys domain-containing protein</fullName>
    </recommendedName>
</protein>
<accession>A0A9Q1G0P2</accession>
<dbReference type="PANTHER" id="PTHR47386:SF1">
    <property type="entry name" value="TUMOR NECROSIS FACTOR RECEPTOR SUPERFAMILY MEMBER 1B"/>
    <property type="match status" value="1"/>
</dbReference>
<feature type="disulfide bond" evidence="5">
    <location>
        <begin position="49"/>
        <end position="67"/>
    </location>
</feature>
<feature type="domain" description="TNFR-Cys" evidence="9">
    <location>
        <begin position="112"/>
        <end position="154"/>
    </location>
</feature>
<organism evidence="10 11">
    <name type="scientific">Synaphobranchus kaupii</name>
    <name type="common">Kaup's arrowtooth eel</name>
    <dbReference type="NCBI Taxonomy" id="118154"/>
    <lineage>
        <taxon>Eukaryota</taxon>
        <taxon>Metazoa</taxon>
        <taxon>Chordata</taxon>
        <taxon>Craniata</taxon>
        <taxon>Vertebrata</taxon>
        <taxon>Euteleostomi</taxon>
        <taxon>Actinopterygii</taxon>
        <taxon>Neopterygii</taxon>
        <taxon>Teleostei</taxon>
        <taxon>Anguilliformes</taxon>
        <taxon>Synaphobranchidae</taxon>
        <taxon>Synaphobranchus</taxon>
    </lineage>
</organism>
<dbReference type="Proteomes" id="UP001152622">
    <property type="component" value="Chromosome 3"/>
</dbReference>
<evidence type="ECO:0000256" key="5">
    <source>
        <dbReference type="PROSITE-ProRule" id="PRU00206"/>
    </source>
</evidence>
<feature type="chain" id="PRO_5040273620" description="TNFR-Cys domain-containing protein" evidence="8">
    <location>
        <begin position="19"/>
        <end position="450"/>
    </location>
</feature>
<keyword evidence="3 5" id="KW-1015">Disulfide bond</keyword>
<feature type="compositionally biased region" description="Low complexity" evidence="6">
    <location>
        <begin position="335"/>
        <end position="344"/>
    </location>
</feature>
<feature type="compositionally biased region" description="Basic and acidic residues" evidence="6">
    <location>
        <begin position="347"/>
        <end position="359"/>
    </location>
</feature>
<proteinExistence type="predicted"/>
<dbReference type="EMBL" id="JAINUF010000003">
    <property type="protein sequence ID" value="KAJ8371258.1"/>
    <property type="molecule type" value="Genomic_DNA"/>
</dbReference>
<feature type="repeat" description="TNFR-Cys" evidence="5">
    <location>
        <begin position="69"/>
        <end position="111"/>
    </location>
</feature>
<dbReference type="Gene3D" id="2.10.50.10">
    <property type="entry name" value="Tumor Necrosis Factor Receptor, subunit A, domain 2"/>
    <property type="match status" value="3"/>
</dbReference>
<feature type="signal peptide" evidence="8">
    <location>
        <begin position="1"/>
        <end position="18"/>
    </location>
</feature>
<evidence type="ECO:0000313" key="10">
    <source>
        <dbReference type="EMBL" id="KAJ8371258.1"/>
    </source>
</evidence>
<evidence type="ECO:0000256" key="6">
    <source>
        <dbReference type="SAM" id="MobiDB-lite"/>
    </source>
</evidence>
<dbReference type="GO" id="GO:0005031">
    <property type="term" value="F:tumor necrosis factor receptor activity"/>
    <property type="evidence" value="ECO:0007669"/>
    <property type="project" value="TreeGrafter"/>
</dbReference>
<dbReference type="InterPro" id="IPR051670">
    <property type="entry name" value="TNF_chemokine_rcpt-like"/>
</dbReference>
<feature type="repeat" description="TNFR-Cys" evidence="5">
    <location>
        <begin position="32"/>
        <end position="67"/>
    </location>
</feature>
<feature type="domain" description="TNFR-Cys" evidence="9">
    <location>
        <begin position="69"/>
        <end position="111"/>
    </location>
</feature>
<dbReference type="GO" id="GO:0031643">
    <property type="term" value="P:positive regulation of myelination"/>
    <property type="evidence" value="ECO:0007669"/>
    <property type="project" value="TreeGrafter"/>
</dbReference>